<dbReference type="SMART" id="SM00321">
    <property type="entry name" value="WSC"/>
    <property type="match status" value="1"/>
</dbReference>
<feature type="region of interest" description="Disordered" evidence="1">
    <location>
        <begin position="248"/>
        <end position="297"/>
    </location>
</feature>
<protein>
    <submittedName>
        <fullName evidence="4">TWF1-twinfilin an actin monomer sequestering</fullName>
    </submittedName>
</protein>
<keyword evidence="5" id="KW-1185">Reference proteome</keyword>
<feature type="chain" id="PRO_5034332798" evidence="2">
    <location>
        <begin position="18"/>
        <end position="320"/>
    </location>
</feature>
<dbReference type="Pfam" id="PF01822">
    <property type="entry name" value="WSC"/>
    <property type="match status" value="1"/>
</dbReference>
<dbReference type="AlphaFoldDB" id="A0A8H4LL19"/>
<dbReference type="InterPro" id="IPR002889">
    <property type="entry name" value="WSC_carb-bd"/>
</dbReference>
<keyword evidence="2" id="KW-0732">Signal</keyword>
<feature type="compositionally biased region" description="Pro residues" evidence="1">
    <location>
        <begin position="190"/>
        <end position="201"/>
    </location>
</feature>
<dbReference type="PROSITE" id="PS51212">
    <property type="entry name" value="WSC"/>
    <property type="match status" value="1"/>
</dbReference>
<proteinExistence type="predicted"/>
<feature type="compositionally biased region" description="Low complexity" evidence="1">
    <location>
        <begin position="257"/>
        <end position="272"/>
    </location>
</feature>
<evidence type="ECO:0000256" key="2">
    <source>
        <dbReference type="SAM" id="SignalP"/>
    </source>
</evidence>
<gene>
    <name evidence="4" type="ORF">FALBO_1755</name>
</gene>
<dbReference type="EMBL" id="JAADYS010000222">
    <property type="protein sequence ID" value="KAF4471337.1"/>
    <property type="molecule type" value="Genomic_DNA"/>
</dbReference>
<dbReference type="Proteomes" id="UP000554235">
    <property type="component" value="Unassembled WGS sequence"/>
</dbReference>
<name>A0A8H4LL19_9HYPO</name>
<comment type="caution">
    <text evidence="4">The sequence shown here is derived from an EMBL/GenBank/DDBJ whole genome shotgun (WGS) entry which is preliminary data.</text>
</comment>
<organism evidence="4 5">
    <name type="scientific">Fusarium albosuccineum</name>
    <dbReference type="NCBI Taxonomy" id="1237068"/>
    <lineage>
        <taxon>Eukaryota</taxon>
        <taxon>Fungi</taxon>
        <taxon>Dikarya</taxon>
        <taxon>Ascomycota</taxon>
        <taxon>Pezizomycotina</taxon>
        <taxon>Sordariomycetes</taxon>
        <taxon>Hypocreomycetidae</taxon>
        <taxon>Hypocreales</taxon>
        <taxon>Nectriaceae</taxon>
        <taxon>Fusarium</taxon>
        <taxon>Fusarium decemcellulare species complex</taxon>
    </lineage>
</organism>
<evidence type="ECO:0000256" key="1">
    <source>
        <dbReference type="SAM" id="MobiDB-lite"/>
    </source>
</evidence>
<evidence type="ECO:0000313" key="5">
    <source>
        <dbReference type="Proteomes" id="UP000554235"/>
    </source>
</evidence>
<reference evidence="4 5" key="1">
    <citation type="submission" date="2020-01" db="EMBL/GenBank/DDBJ databases">
        <title>Identification and distribution of gene clusters putatively required for synthesis of sphingolipid metabolism inhibitors in phylogenetically diverse species of the filamentous fungus Fusarium.</title>
        <authorList>
            <person name="Kim H.-S."/>
            <person name="Busman M."/>
            <person name="Brown D.W."/>
            <person name="Divon H."/>
            <person name="Uhlig S."/>
            <person name="Proctor R.H."/>
        </authorList>
    </citation>
    <scope>NUCLEOTIDE SEQUENCE [LARGE SCALE GENOMIC DNA]</scope>
    <source>
        <strain evidence="4 5">NRRL 20459</strain>
    </source>
</reference>
<sequence>MLSFLLIAAFGIALILGQASYGSESFKYWGCATVDQAGFGEPVQLPNGVLSPDSCQAACAGYMFAAISPDACRCGNNPNAIKSVDEDSCNHPCFKDPNSPMCGGICPDGTPDASTLFIIEDSLLRDDENSEPGSPGDPPVPSNVAQSLFFPEQSAASDALPVEASLPPSPPEIVVTQGLPPSTGIIEPSPEIPAPVPPPASTPVDPAPNTSQNGPEPTVPAPTATLSSTVTLPQENPSLVSAPGVSISTWEVPGIPPKSSKSTTSETLLSEPIPEPDPSMTSTNDGEPVPSLVATSESSQFDVPILTALGELLLIAAMVA</sequence>
<evidence type="ECO:0000313" key="4">
    <source>
        <dbReference type="EMBL" id="KAF4471337.1"/>
    </source>
</evidence>
<feature type="signal peptide" evidence="2">
    <location>
        <begin position="1"/>
        <end position="17"/>
    </location>
</feature>
<accession>A0A8H4LL19</accession>
<dbReference type="OrthoDB" id="5106279at2759"/>
<feature type="domain" description="WSC" evidence="3">
    <location>
        <begin position="25"/>
        <end position="117"/>
    </location>
</feature>
<feature type="region of interest" description="Disordered" evidence="1">
    <location>
        <begin position="156"/>
        <end position="224"/>
    </location>
</feature>
<feature type="region of interest" description="Disordered" evidence="1">
    <location>
        <begin position="126"/>
        <end position="145"/>
    </location>
</feature>
<evidence type="ECO:0000259" key="3">
    <source>
        <dbReference type="PROSITE" id="PS51212"/>
    </source>
</evidence>